<dbReference type="EMBL" id="BAAALF010000104">
    <property type="protein sequence ID" value="GAA1253418.1"/>
    <property type="molecule type" value="Genomic_DNA"/>
</dbReference>
<protein>
    <recommendedName>
        <fullName evidence="5">Lipoprotein</fullName>
    </recommendedName>
</protein>
<feature type="signal peptide" evidence="2">
    <location>
        <begin position="1"/>
        <end position="27"/>
    </location>
</feature>
<keyword evidence="2" id="KW-0732">Signal</keyword>
<evidence type="ECO:0008006" key="5">
    <source>
        <dbReference type="Google" id="ProtNLM"/>
    </source>
</evidence>
<keyword evidence="4" id="KW-1185">Reference proteome</keyword>
<feature type="region of interest" description="Disordered" evidence="1">
    <location>
        <begin position="31"/>
        <end position="59"/>
    </location>
</feature>
<organism evidence="3 4">
    <name type="scientific">Kitasatospora nipponensis</name>
    <dbReference type="NCBI Taxonomy" id="258049"/>
    <lineage>
        <taxon>Bacteria</taxon>
        <taxon>Bacillati</taxon>
        <taxon>Actinomycetota</taxon>
        <taxon>Actinomycetes</taxon>
        <taxon>Kitasatosporales</taxon>
        <taxon>Streptomycetaceae</taxon>
        <taxon>Kitasatospora</taxon>
    </lineage>
</organism>
<gene>
    <name evidence="3" type="ORF">GCM10009665_50110</name>
</gene>
<evidence type="ECO:0000313" key="4">
    <source>
        <dbReference type="Proteomes" id="UP001500037"/>
    </source>
</evidence>
<comment type="caution">
    <text evidence="3">The sequence shown here is derived from an EMBL/GenBank/DDBJ whole genome shotgun (WGS) entry which is preliminary data.</text>
</comment>
<evidence type="ECO:0000313" key="3">
    <source>
        <dbReference type="EMBL" id="GAA1253418.1"/>
    </source>
</evidence>
<proteinExistence type="predicted"/>
<reference evidence="4" key="1">
    <citation type="journal article" date="2019" name="Int. J. Syst. Evol. Microbiol.">
        <title>The Global Catalogue of Microorganisms (GCM) 10K type strain sequencing project: providing services to taxonomists for standard genome sequencing and annotation.</title>
        <authorList>
            <consortium name="The Broad Institute Genomics Platform"/>
            <consortium name="The Broad Institute Genome Sequencing Center for Infectious Disease"/>
            <person name="Wu L."/>
            <person name="Ma J."/>
        </authorList>
    </citation>
    <scope>NUCLEOTIDE SEQUENCE [LARGE SCALE GENOMIC DNA]</scope>
    <source>
        <strain evidence="4">JCM 13004</strain>
    </source>
</reference>
<sequence length="244" mass="25198">MSRAAFRRVVAVLAAAPALVAPLTGCAADHPSAGAAVPQPVPPPGAHAPADPAASLPVTAPSSVRGAAAGAAYRLGTPASAGGYAFHQPSEQSRRQLADAAQQSARQLGLSGTPVQALYDDPADNQWIVFIGYDGTGYDPAHLHAALWQQPVTRLDGTGDRVTVSWQDSDPGPHGGTAICRQELMRSGALAAENTACLWLTPTTFGEISFVPKGFSDRQLRGFTAADVGALMRTLRGDLEQPTG</sequence>
<dbReference type="RefSeq" id="WP_344444227.1">
    <property type="nucleotide sequence ID" value="NZ_BAAALF010000104.1"/>
</dbReference>
<feature type="chain" id="PRO_5045119517" description="Lipoprotein" evidence="2">
    <location>
        <begin position="28"/>
        <end position="244"/>
    </location>
</feature>
<evidence type="ECO:0000256" key="1">
    <source>
        <dbReference type="SAM" id="MobiDB-lite"/>
    </source>
</evidence>
<name>A0ABP4H823_9ACTN</name>
<dbReference type="Proteomes" id="UP001500037">
    <property type="component" value="Unassembled WGS sequence"/>
</dbReference>
<evidence type="ECO:0000256" key="2">
    <source>
        <dbReference type="SAM" id="SignalP"/>
    </source>
</evidence>
<accession>A0ABP4H823</accession>